<name>A0A2D1U7Q6_9SPHI</name>
<gene>
    <name evidence="2" type="ORF">CPT03_14570</name>
</gene>
<dbReference type="KEGG" id="pgs:CPT03_14570"/>
<keyword evidence="3" id="KW-1185">Reference proteome</keyword>
<feature type="region of interest" description="Disordered" evidence="1">
    <location>
        <begin position="46"/>
        <end position="65"/>
    </location>
</feature>
<dbReference type="Proteomes" id="UP000223749">
    <property type="component" value="Chromosome"/>
</dbReference>
<proteinExistence type="predicted"/>
<organism evidence="2 3">
    <name type="scientific">Pedobacter ginsengisoli</name>
    <dbReference type="NCBI Taxonomy" id="363852"/>
    <lineage>
        <taxon>Bacteria</taxon>
        <taxon>Pseudomonadati</taxon>
        <taxon>Bacteroidota</taxon>
        <taxon>Sphingobacteriia</taxon>
        <taxon>Sphingobacteriales</taxon>
        <taxon>Sphingobacteriaceae</taxon>
        <taxon>Pedobacter</taxon>
    </lineage>
</organism>
<feature type="compositionally biased region" description="Basic and acidic residues" evidence="1">
    <location>
        <begin position="46"/>
        <end position="56"/>
    </location>
</feature>
<dbReference type="EMBL" id="CP024091">
    <property type="protein sequence ID" value="ATP57610.1"/>
    <property type="molecule type" value="Genomic_DNA"/>
</dbReference>
<protein>
    <submittedName>
        <fullName evidence="2">Uncharacterized protein</fullName>
    </submittedName>
</protein>
<evidence type="ECO:0000313" key="3">
    <source>
        <dbReference type="Proteomes" id="UP000223749"/>
    </source>
</evidence>
<dbReference type="AlphaFoldDB" id="A0A2D1U7Q6"/>
<accession>A0A2D1U7Q6</accession>
<evidence type="ECO:0000256" key="1">
    <source>
        <dbReference type="SAM" id="MobiDB-lite"/>
    </source>
</evidence>
<sequence>MREGSKPGREAAVYKLTYIQQVPKKKMISQRKKIRQLLRSMLPMGKEERQYQEERRLFHKQSKAQ</sequence>
<reference evidence="2 3" key="1">
    <citation type="submission" date="2017-10" db="EMBL/GenBank/DDBJ databases">
        <title>Whole genome of Pedobacter ginsengisoli T01R-27 isolated from tomato rhizosphere.</title>
        <authorList>
            <person name="Weon H.-Y."/>
            <person name="Lee S.A."/>
            <person name="Sang M.K."/>
            <person name="Song J."/>
        </authorList>
    </citation>
    <scope>NUCLEOTIDE SEQUENCE [LARGE SCALE GENOMIC DNA]</scope>
    <source>
        <strain evidence="2 3">T01R-27</strain>
    </source>
</reference>
<evidence type="ECO:0000313" key="2">
    <source>
        <dbReference type="EMBL" id="ATP57610.1"/>
    </source>
</evidence>